<dbReference type="AlphaFoldDB" id="A0A6P4JHN2"/>
<dbReference type="Proteomes" id="UP001652661">
    <property type="component" value="Chromosome 3L"/>
</dbReference>
<proteinExistence type="predicted"/>
<feature type="compositionally biased region" description="Acidic residues" evidence="2">
    <location>
        <begin position="1"/>
        <end position="12"/>
    </location>
</feature>
<dbReference type="GeneID" id="108082971"/>
<feature type="region of interest" description="Disordered" evidence="2">
    <location>
        <begin position="751"/>
        <end position="786"/>
    </location>
</feature>
<dbReference type="OMA" id="CIRMLKF"/>
<evidence type="ECO:0000256" key="1">
    <source>
        <dbReference type="SAM" id="Coils"/>
    </source>
</evidence>
<evidence type="ECO:0000256" key="2">
    <source>
        <dbReference type="SAM" id="MobiDB-lite"/>
    </source>
</evidence>
<gene>
    <name evidence="4" type="primary">LOC108082971</name>
</gene>
<keyword evidence="1" id="KW-0175">Coiled coil</keyword>
<dbReference type="OrthoDB" id="7872884at2759"/>
<feature type="coiled-coil region" evidence="1">
    <location>
        <begin position="563"/>
        <end position="601"/>
    </location>
</feature>
<evidence type="ECO:0000313" key="4">
    <source>
        <dbReference type="RefSeq" id="XP_017034083.3"/>
    </source>
</evidence>
<organism evidence="3 4">
    <name type="scientific">Drosophila kikkawai</name>
    <name type="common">Fruit fly</name>
    <dbReference type="NCBI Taxonomy" id="30033"/>
    <lineage>
        <taxon>Eukaryota</taxon>
        <taxon>Metazoa</taxon>
        <taxon>Ecdysozoa</taxon>
        <taxon>Arthropoda</taxon>
        <taxon>Hexapoda</taxon>
        <taxon>Insecta</taxon>
        <taxon>Pterygota</taxon>
        <taxon>Neoptera</taxon>
        <taxon>Endopterygota</taxon>
        <taxon>Diptera</taxon>
        <taxon>Brachycera</taxon>
        <taxon>Muscomorpha</taxon>
        <taxon>Ephydroidea</taxon>
        <taxon>Drosophilidae</taxon>
        <taxon>Drosophila</taxon>
        <taxon>Sophophora</taxon>
    </lineage>
</organism>
<sequence length="808" mass="94258">MVVSESESEVLTDSEARRMSEHQPAIEGALNSAQEHKDTNKELIQSDSEKKKVDPQLLKEVKESNDTKDNQHCAEPKNPEKNEASGEDINRPLVLEERHSLSIAETKKRRASIYSNELLFIPKELARSELHQRTRTLSRYAKNREYHLRMLKFPVGSGRPRIVAEQMKKAQAIDQSNSEQALDGSELSEGNVAIKREEEPTDEVHGELQDSSGLPQNMHNFQVEKGLKNQLPDEQEISNILFDLVKKEVVEKEALEERNRKILQSQRQSVIITNTSRLQHYPYLRWHKPDRKILDFNSLLQFPCKVEKEPEVPVNYSEIPLMNVSSDCNQTEEESVVRIQEQEQNPQLPDNQEDPLQSQFQNPETIIYLPQCENELQPQLVAAEVPVDNSTRAAPMSLDPEGQSTNSALRQQLIHHIVQPATLRENLLQSSSCNNNADDRINQNLRQPQFLETFPPEIDHQWNPASVENYADQAYHEQQLHLQQQYLYTQQQQHQQHQLMVYHQHQYNIENQIQEMRIMYQRIKCREEEQLHHYGKSLKKIQEERLACERRHAEEKRVFLFKIEQSRKLEEKLRSEKEQLLRHLRTDLKTLELRIADQQRQQKEKALAWSWQHQQQHQQSQYQQPHFQEMEAPPGQYIQTEVQPSQDQYTQHQQMVNQQHTLLYHPPAYVYSPAYQDMNVHQHAMQPYHEQMPPNPAETHAGMVRSALEMPHRVLQPPPPFCPTSTKTLDESSLSSRKIRHRRLTTDHRSEPYAVPVRDPPPPSAPPPAEYLQFPGNPHIGPGGQSSHDLEIRSVMANYAANYMNRRA</sequence>
<feature type="region of interest" description="Disordered" evidence="2">
    <location>
        <begin position="330"/>
        <end position="355"/>
    </location>
</feature>
<keyword evidence="3" id="KW-1185">Reference proteome</keyword>
<reference evidence="4" key="1">
    <citation type="submission" date="2025-08" db="UniProtKB">
        <authorList>
            <consortium name="RefSeq"/>
        </authorList>
    </citation>
    <scope>IDENTIFICATION</scope>
    <source>
        <strain evidence="4">14028-0561.14</strain>
        <tissue evidence="4">Whole fly</tissue>
    </source>
</reference>
<feature type="compositionally biased region" description="Pro residues" evidence="2">
    <location>
        <begin position="758"/>
        <end position="769"/>
    </location>
</feature>
<feature type="region of interest" description="Disordered" evidence="2">
    <location>
        <begin position="1"/>
        <end position="90"/>
    </location>
</feature>
<feature type="compositionally biased region" description="Basic and acidic residues" evidence="2">
    <location>
        <begin position="47"/>
        <end position="90"/>
    </location>
</feature>
<name>A0A6P4JHN2_DROKI</name>
<protein>
    <submittedName>
        <fullName evidence="4">Involucrin</fullName>
    </submittedName>
</protein>
<evidence type="ECO:0000313" key="3">
    <source>
        <dbReference type="Proteomes" id="UP001652661"/>
    </source>
</evidence>
<dbReference type="RefSeq" id="XP_017034083.3">
    <property type="nucleotide sequence ID" value="XM_017178594.3"/>
</dbReference>
<feature type="compositionally biased region" description="Polar residues" evidence="2">
    <location>
        <begin position="342"/>
        <end position="355"/>
    </location>
</feature>
<accession>A0A6P4JHN2</accession>